<reference evidence="1" key="1">
    <citation type="submission" date="2016-02" db="EMBL/GenBank/DDBJ databases">
        <title>WGS assembly of Manihot esculenta.</title>
        <authorList>
            <person name="Bredeson J.V."/>
            <person name="Prochnik S.E."/>
            <person name="Lyons J.B."/>
            <person name="Schmutz J."/>
            <person name="Grimwood J."/>
            <person name="Vrebalov J."/>
            <person name="Bart R.S."/>
            <person name="Amuge T."/>
            <person name="Ferguson M.E."/>
            <person name="Green R."/>
            <person name="Putnam N."/>
            <person name="Stites J."/>
            <person name="Rounsley S."/>
            <person name="Rokhsar D.S."/>
        </authorList>
    </citation>
    <scope>NUCLEOTIDE SEQUENCE [LARGE SCALE GENOMIC DNA]</scope>
    <source>
        <tissue evidence="1">Leaf</tissue>
    </source>
</reference>
<sequence>MALTYLQSPTAEKIGLDCLTANASPRPTGISSRPIICSKSQNKSIVAAFAQPVGLTMIAWRKTAAGCKFN</sequence>
<name>A0A199UC43_MANES</name>
<gene>
    <name evidence="1" type="ORF">MANES_S020300</name>
</gene>
<dbReference type="EMBL" id="KV450472">
    <property type="protein sequence ID" value="OAY22207.1"/>
    <property type="molecule type" value="Genomic_DNA"/>
</dbReference>
<proteinExistence type="predicted"/>
<organism evidence="1">
    <name type="scientific">Manihot esculenta</name>
    <name type="common">Cassava</name>
    <name type="synonym">Jatropha manihot</name>
    <dbReference type="NCBI Taxonomy" id="3983"/>
    <lineage>
        <taxon>Eukaryota</taxon>
        <taxon>Viridiplantae</taxon>
        <taxon>Streptophyta</taxon>
        <taxon>Embryophyta</taxon>
        <taxon>Tracheophyta</taxon>
        <taxon>Spermatophyta</taxon>
        <taxon>Magnoliopsida</taxon>
        <taxon>eudicotyledons</taxon>
        <taxon>Gunneridae</taxon>
        <taxon>Pentapetalae</taxon>
        <taxon>rosids</taxon>
        <taxon>fabids</taxon>
        <taxon>Malpighiales</taxon>
        <taxon>Euphorbiaceae</taxon>
        <taxon>Crotonoideae</taxon>
        <taxon>Manihoteae</taxon>
        <taxon>Manihot</taxon>
    </lineage>
</organism>
<dbReference type="AlphaFoldDB" id="A0A199UC43"/>
<accession>A0A199UC43</accession>
<protein>
    <submittedName>
        <fullName evidence="1">Uncharacterized protein</fullName>
    </submittedName>
</protein>
<evidence type="ECO:0000313" key="1">
    <source>
        <dbReference type="EMBL" id="OAY22207.1"/>
    </source>
</evidence>